<dbReference type="Proteomes" id="UP000324800">
    <property type="component" value="Unassembled WGS sequence"/>
</dbReference>
<organism evidence="2 3">
    <name type="scientific">Streblomastix strix</name>
    <dbReference type="NCBI Taxonomy" id="222440"/>
    <lineage>
        <taxon>Eukaryota</taxon>
        <taxon>Metamonada</taxon>
        <taxon>Preaxostyla</taxon>
        <taxon>Oxymonadida</taxon>
        <taxon>Streblomastigidae</taxon>
        <taxon>Streblomastix</taxon>
    </lineage>
</organism>
<comment type="caution">
    <text evidence="2">The sequence shown here is derived from an EMBL/GenBank/DDBJ whole genome shotgun (WGS) entry which is preliminary data.</text>
</comment>
<sequence>MLQHLQAVCTLKFASDVTSLAAATICGNVFIVVCTSDPNRARIFRLNDLKGDIEFQKENMKIWEYANTPECKIQRRNSFNVLSQPSSNPKVPVNEQFIEAKLGVNKFLLNFNSQQFTTTPVMDMKLNNPASSCLLTTLERDIQREGPEEDVLPNEALFGLDMKKNIINNNEQNQENLKSKLNKSENSRKDQTQQQQSEKNQYVKEKEQQYQAHEGALLVIGGQFGLVEFVVIPLAALMIDTPPVKYTSAFDVLKIGMQTKEQKLQNSIHEMFTFPPESQFMDLGRFPVQLSENGKYIFVKGERSYVIRFESCYGKTIWSSIFNEGGIRCLAPIGSMLNEKQ</sequence>
<gene>
    <name evidence="2" type="ORF">EZS28_014257</name>
</gene>
<dbReference type="AlphaFoldDB" id="A0A5J4W5Q4"/>
<name>A0A5J4W5Q4_9EUKA</name>
<proteinExistence type="predicted"/>
<dbReference type="EMBL" id="SNRW01003298">
    <property type="protein sequence ID" value="KAA6390218.1"/>
    <property type="molecule type" value="Genomic_DNA"/>
</dbReference>
<protein>
    <submittedName>
        <fullName evidence="2">Uncharacterized protein</fullName>
    </submittedName>
</protein>
<evidence type="ECO:0000313" key="2">
    <source>
        <dbReference type="EMBL" id="KAA6390218.1"/>
    </source>
</evidence>
<feature type="region of interest" description="Disordered" evidence="1">
    <location>
        <begin position="169"/>
        <end position="206"/>
    </location>
</feature>
<accession>A0A5J4W5Q4</accession>
<feature type="compositionally biased region" description="Basic and acidic residues" evidence="1">
    <location>
        <begin position="182"/>
        <end position="191"/>
    </location>
</feature>
<reference evidence="2 3" key="1">
    <citation type="submission" date="2019-03" db="EMBL/GenBank/DDBJ databases">
        <title>Single cell metagenomics reveals metabolic interactions within the superorganism composed of flagellate Streblomastix strix and complex community of Bacteroidetes bacteria on its surface.</title>
        <authorList>
            <person name="Treitli S.C."/>
            <person name="Kolisko M."/>
            <person name="Husnik F."/>
            <person name="Keeling P."/>
            <person name="Hampl V."/>
        </authorList>
    </citation>
    <scope>NUCLEOTIDE SEQUENCE [LARGE SCALE GENOMIC DNA]</scope>
    <source>
        <strain evidence="2">ST1C</strain>
    </source>
</reference>
<evidence type="ECO:0000313" key="3">
    <source>
        <dbReference type="Proteomes" id="UP000324800"/>
    </source>
</evidence>
<evidence type="ECO:0000256" key="1">
    <source>
        <dbReference type="SAM" id="MobiDB-lite"/>
    </source>
</evidence>